<keyword evidence="9" id="KW-0496">Mitochondrion</keyword>
<evidence type="ECO:0000256" key="5">
    <source>
        <dbReference type="ARBA" id="ARBA00022692"/>
    </source>
</evidence>
<dbReference type="GO" id="GO:0005471">
    <property type="term" value="F:ATP:ADP antiporter activity"/>
    <property type="evidence" value="ECO:0007669"/>
    <property type="project" value="UniProtKB-UniRule"/>
</dbReference>
<comment type="catalytic activity">
    <reaction evidence="11">
        <text>ADP(in) + ATP(out) = ADP(out) + ATP(in)</text>
        <dbReference type="Rhea" id="RHEA:34999"/>
        <dbReference type="ChEBI" id="CHEBI:30616"/>
        <dbReference type="ChEBI" id="CHEBI:456216"/>
    </reaction>
    <physiologicalReaction direction="left-to-right" evidence="11">
        <dbReference type="Rhea" id="RHEA:35000"/>
    </physiologicalReaction>
</comment>
<evidence type="ECO:0000256" key="1">
    <source>
        <dbReference type="ARBA" id="ARBA00004448"/>
    </source>
</evidence>
<dbReference type="EMBL" id="QBIY01008301">
    <property type="protein sequence ID" value="RXN36392.1"/>
    <property type="molecule type" value="Genomic_DNA"/>
</dbReference>
<evidence type="ECO:0000256" key="4">
    <source>
        <dbReference type="ARBA" id="ARBA00022449"/>
    </source>
</evidence>
<keyword evidence="5 12" id="KW-0812">Transmembrane</keyword>
<keyword evidence="8 14" id="KW-1133">Transmembrane helix</keyword>
<dbReference type="GO" id="GO:1901029">
    <property type="term" value="P:negative regulation of mitochondrial outer membrane permeabilization involved in apoptotic signaling pathway"/>
    <property type="evidence" value="ECO:0007669"/>
    <property type="project" value="TreeGrafter"/>
</dbReference>
<keyword evidence="4" id="KW-0050">Antiport</keyword>
<dbReference type="InterPro" id="IPR023395">
    <property type="entry name" value="MCP_dom_sf"/>
</dbReference>
<dbReference type="PROSITE" id="PS50920">
    <property type="entry name" value="SOLCAR"/>
    <property type="match status" value="1"/>
</dbReference>
<evidence type="ECO:0000256" key="11">
    <source>
        <dbReference type="ARBA" id="ARBA00024143"/>
    </source>
</evidence>
<comment type="caution">
    <text evidence="14">Lacks conserved residue(s) required for the propagation of feature annotation.</text>
</comment>
<evidence type="ECO:0000256" key="14">
    <source>
        <dbReference type="RuleBase" id="RU368008"/>
    </source>
</evidence>
<keyword evidence="6" id="KW-0677">Repeat</keyword>
<dbReference type="GO" id="GO:0005743">
    <property type="term" value="C:mitochondrial inner membrane"/>
    <property type="evidence" value="ECO:0007669"/>
    <property type="project" value="UniProtKB-SubCell"/>
</dbReference>
<comment type="subunit">
    <text evidence="14">Monomer.</text>
</comment>
<evidence type="ECO:0000256" key="6">
    <source>
        <dbReference type="ARBA" id="ARBA00022737"/>
    </source>
</evidence>
<evidence type="ECO:0000256" key="2">
    <source>
        <dbReference type="ARBA" id="ARBA00006375"/>
    </source>
</evidence>
<dbReference type="AlphaFoldDB" id="A0A498NW42"/>
<reference evidence="15 16" key="1">
    <citation type="submission" date="2018-03" db="EMBL/GenBank/DDBJ databases">
        <title>Draft genome sequence of Rohu Carp (Labeo rohita).</title>
        <authorList>
            <person name="Das P."/>
            <person name="Kushwaha B."/>
            <person name="Joshi C.G."/>
            <person name="Kumar D."/>
            <person name="Nagpure N.S."/>
            <person name="Sahoo L."/>
            <person name="Das S.P."/>
            <person name="Bit A."/>
            <person name="Patnaik S."/>
            <person name="Meher P.K."/>
            <person name="Jayasankar P."/>
            <person name="Koringa P.G."/>
            <person name="Patel N.V."/>
            <person name="Hinsu A.T."/>
            <person name="Kumar R."/>
            <person name="Pandey M."/>
            <person name="Agarwal S."/>
            <person name="Srivastava S."/>
            <person name="Singh M."/>
            <person name="Iquebal M.A."/>
            <person name="Jaiswal S."/>
            <person name="Angadi U.B."/>
            <person name="Kumar N."/>
            <person name="Raza M."/>
            <person name="Shah T.M."/>
            <person name="Rai A."/>
            <person name="Jena J.K."/>
        </authorList>
    </citation>
    <scope>NUCLEOTIDE SEQUENCE [LARGE SCALE GENOMIC DNA]</scope>
    <source>
        <strain evidence="15">DASCIFA01</strain>
        <tissue evidence="15">Testis</tissue>
    </source>
</reference>
<keyword evidence="3 13" id="KW-0813">Transport</keyword>
<proteinExistence type="inferred from homology"/>
<dbReference type="STRING" id="84645.A0A498NW42"/>
<evidence type="ECO:0000313" key="16">
    <source>
        <dbReference type="Proteomes" id="UP000290572"/>
    </source>
</evidence>
<keyword evidence="16" id="KW-1185">Reference proteome</keyword>
<feature type="repeat" description="Solcar" evidence="12">
    <location>
        <begin position="12"/>
        <end position="97"/>
    </location>
</feature>
<dbReference type="InterPro" id="IPR018108">
    <property type="entry name" value="MCP_transmembrane"/>
</dbReference>
<dbReference type="GO" id="GO:0140021">
    <property type="term" value="P:mitochondrial ADP transmembrane transport"/>
    <property type="evidence" value="ECO:0007669"/>
    <property type="project" value="InterPro"/>
</dbReference>
<evidence type="ECO:0000256" key="9">
    <source>
        <dbReference type="ARBA" id="ARBA00023128"/>
    </source>
</evidence>
<keyword evidence="7" id="KW-0999">Mitochondrion inner membrane</keyword>
<evidence type="ECO:0000256" key="7">
    <source>
        <dbReference type="ARBA" id="ARBA00022792"/>
    </source>
</evidence>
<protein>
    <recommendedName>
        <fullName evidence="14">ADP/ATP translocase</fullName>
    </recommendedName>
    <alternativeName>
        <fullName evidence="14">ADP,ATP carrier protein</fullName>
    </alternativeName>
</protein>
<dbReference type="InterPro" id="IPR002113">
    <property type="entry name" value="ADT_euk_type"/>
</dbReference>
<keyword evidence="10 12" id="KW-0472">Membrane</keyword>
<evidence type="ECO:0000256" key="8">
    <source>
        <dbReference type="ARBA" id="ARBA00022989"/>
    </source>
</evidence>
<dbReference type="Pfam" id="PF00153">
    <property type="entry name" value="Mito_carr"/>
    <property type="match status" value="1"/>
</dbReference>
<dbReference type="Proteomes" id="UP000290572">
    <property type="component" value="Unassembled WGS sequence"/>
</dbReference>
<comment type="caution">
    <text evidence="15">The sequence shown here is derived from an EMBL/GenBank/DDBJ whole genome shotgun (WGS) entry which is preliminary data.</text>
</comment>
<organism evidence="15 16">
    <name type="scientific">Labeo rohita</name>
    <name type="common">Indian major carp</name>
    <name type="synonym">Cyprinus rohita</name>
    <dbReference type="NCBI Taxonomy" id="84645"/>
    <lineage>
        <taxon>Eukaryota</taxon>
        <taxon>Metazoa</taxon>
        <taxon>Chordata</taxon>
        <taxon>Craniata</taxon>
        <taxon>Vertebrata</taxon>
        <taxon>Euteleostomi</taxon>
        <taxon>Actinopterygii</taxon>
        <taxon>Neopterygii</taxon>
        <taxon>Teleostei</taxon>
        <taxon>Ostariophysi</taxon>
        <taxon>Cypriniformes</taxon>
        <taxon>Cyprinidae</taxon>
        <taxon>Labeoninae</taxon>
        <taxon>Labeonini</taxon>
        <taxon>Labeo</taxon>
    </lineage>
</organism>
<comment type="function">
    <text evidence="14">Catalyzes the exchange of ADP and ATP across the membrane.</text>
</comment>
<comment type="similarity">
    <text evidence="2 13">Belongs to the mitochondrial carrier (TC 2.A.29) family.</text>
</comment>
<dbReference type="PANTHER" id="PTHR45635">
    <property type="entry name" value="ADP,ATP CARRIER PROTEIN 1-RELATED-RELATED"/>
    <property type="match status" value="1"/>
</dbReference>
<dbReference type="PANTHER" id="PTHR45635:SF14">
    <property type="entry name" value="ADP_ATP TRANSLOCASE"/>
    <property type="match status" value="1"/>
</dbReference>
<accession>A0A498NW42</accession>
<gene>
    <name evidence="15" type="ORF">ROHU_002998</name>
</gene>
<evidence type="ECO:0000256" key="3">
    <source>
        <dbReference type="ARBA" id="ARBA00022448"/>
    </source>
</evidence>
<evidence type="ECO:0000256" key="12">
    <source>
        <dbReference type="PROSITE-ProRule" id="PRU00282"/>
    </source>
</evidence>
<dbReference type="SUPFAM" id="SSF103506">
    <property type="entry name" value="Mitochondrial carrier"/>
    <property type="match status" value="1"/>
</dbReference>
<evidence type="ECO:0000256" key="13">
    <source>
        <dbReference type="RuleBase" id="RU000488"/>
    </source>
</evidence>
<feature type="transmembrane region" description="Helical" evidence="14">
    <location>
        <begin position="12"/>
        <end position="31"/>
    </location>
</feature>
<comment type="subcellular location">
    <subcellularLocation>
        <location evidence="14">Membrane</location>
        <topology evidence="14">Multi-pass membrane protein</topology>
    </subcellularLocation>
    <subcellularLocation>
        <location evidence="1">Mitochondrion inner membrane</location>
        <topology evidence="1">Multi-pass membrane protein</topology>
    </subcellularLocation>
</comment>
<dbReference type="Gene3D" id="1.50.40.10">
    <property type="entry name" value="Mitochondrial carrier domain"/>
    <property type="match status" value="1"/>
</dbReference>
<name>A0A498NW42_LABRO</name>
<sequence>MLPDPKNTHIVVSWMIAQTVTAVAGLASYPFDTVRRRMMMQSGRKGADIMYSGTIDCWRKIARDEGGKAFFKGAWSNVLRGMGGAFVLVLYDELKKVI</sequence>
<evidence type="ECO:0000256" key="10">
    <source>
        <dbReference type="ARBA" id="ARBA00023136"/>
    </source>
</evidence>
<evidence type="ECO:0000313" key="15">
    <source>
        <dbReference type="EMBL" id="RXN36392.1"/>
    </source>
</evidence>
<dbReference type="GO" id="GO:1990544">
    <property type="term" value="P:mitochondrial ATP transmembrane transport"/>
    <property type="evidence" value="ECO:0007669"/>
    <property type="project" value="InterPro"/>
</dbReference>